<comment type="similarity">
    <text evidence="1">Belongs to the bacterial solute-binding protein 7 family.</text>
</comment>
<dbReference type="EMBL" id="PVTV01000015">
    <property type="protein sequence ID" value="PRY97188.1"/>
    <property type="molecule type" value="Genomic_DNA"/>
</dbReference>
<dbReference type="AlphaFoldDB" id="A0A2T0XE13"/>
<keyword evidence="6" id="KW-1185">Reference proteome</keyword>
<evidence type="ECO:0000256" key="4">
    <source>
        <dbReference type="SAM" id="SignalP"/>
    </source>
</evidence>
<proteinExistence type="inferred from homology"/>
<dbReference type="GO" id="GO:0055085">
    <property type="term" value="P:transmembrane transport"/>
    <property type="evidence" value="ECO:0007669"/>
    <property type="project" value="InterPro"/>
</dbReference>
<evidence type="ECO:0000313" key="6">
    <source>
        <dbReference type="Proteomes" id="UP000238308"/>
    </source>
</evidence>
<evidence type="ECO:0000313" key="5">
    <source>
        <dbReference type="EMBL" id="PRY97188.1"/>
    </source>
</evidence>
<keyword evidence="2" id="KW-0813">Transport</keyword>
<reference evidence="5 6" key="1">
    <citation type="submission" date="2018-03" db="EMBL/GenBank/DDBJ databases">
        <title>Genomic Encyclopedia of Type Strains, Phase III (KMG-III): the genomes of soil and plant-associated and newly described type strains.</title>
        <authorList>
            <person name="Whitman W."/>
        </authorList>
    </citation>
    <scope>NUCLEOTIDE SEQUENCE [LARGE SCALE GENOMIC DNA]</scope>
    <source>
        <strain evidence="5 6">MWH-P2sevCIIIb</strain>
    </source>
</reference>
<feature type="signal peptide" evidence="4">
    <location>
        <begin position="1"/>
        <end position="29"/>
    </location>
</feature>
<comment type="caution">
    <text evidence="5">The sequence shown here is derived from an EMBL/GenBank/DDBJ whole genome shotgun (WGS) entry which is preliminary data.</text>
</comment>
<dbReference type="OrthoDB" id="8673861at2"/>
<gene>
    <name evidence="5" type="ORF">BCM14_2328</name>
</gene>
<dbReference type="PANTHER" id="PTHR33376:SF7">
    <property type="entry name" value="C4-DICARBOXYLATE-BINDING PROTEIN DCTB"/>
    <property type="match status" value="1"/>
</dbReference>
<evidence type="ECO:0000256" key="3">
    <source>
        <dbReference type="ARBA" id="ARBA00022729"/>
    </source>
</evidence>
<accession>A0A2T0XE13</accession>
<dbReference type="InterPro" id="IPR038404">
    <property type="entry name" value="TRAP_DctP_sf"/>
</dbReference>
<dbReference type="RefSeq" id="WP_106228158.1">
    <property type="nucleotide sequence ID" value="NZ_PVTV01000015.1"/>
</dbReference>
<sequence length="344" mass="37936">MNTTTTRRKFILSTAALATTSFMSSSTRAADEPLLIRCSLDTAPSHGRNKAFQDYLAKLEAQSGGRIKTKLYESGQLFKDLEVAKAMLQNQVEMACPGSWVITGIVPDADAFQLPVLYGRTADEVHKIFDNEAGKLINAKIAEKLRGQVLGPWIDLGYENWYSTKTPLTSLDSVKGLKVRNSGGPGQAWRAKFVGAIPNTTAWPSVPLSLSQGVFDTLVSTNESLVTAQLWDAGVKYAYEDHQFFAMYIPMISTTFWSKLTPDLQKLVTGIWAENIPTYRAHMAEAQTKARTTLEAHNIKFVDPSAEQLAADRKRMMPEQESLAKELKLSPDVVKLINAGFPSA</sequence>
<dbReference type="PANTHER" id="PTHR33376">
    <property type="match status" value="1"/>
</dbReference>
<dbReference type="Pfam" id="PF03480">
    <property type="entry name" value="DctP"/>
    <property type="match status" value="1"/>
</dbReference>
<evidence type="ECO:0000256" key="1">
    <source>
        <dbReference type="ARBA" id="ARBA00009023"/>
    </source>
</evidence>
<name>A0A2T0XE13_9BURK</name>
<dbReference type="InterPro" id="IPR018389">
    <property type="entry name" value="DctP_fam"/>
</dbReference>
<dbReference type="NCBIfam" id="NF037995">
    <property type="entry name" value="TRAP_S1"/>
    <property type="match status" value="1"/>
</dbReference>
<dbReference type="Gene3D" id="3.40.190.170">
    <property type="entry name" value="Bacterial extracellular solute-binding protein, family 7"/>
    <property type="match status" value="1"/>
</dbReference>
<organism evidence="5 6">
    <name type="scientific">Jezberella montanilacus</name>
    <dbReference type="NCBI Taxonomy" id="323426"/>
    <lineage>
        <taxon>Bacteria</taxon>
        <taxon>Pseudomonadati</taxon>
        <taxon>Pseudomonadota</taxon>
        <taxon>Betaproteobacteria</taxon>
        <taxon>Burkholderiales</taxon>
        <taxon>Alcaligenaceae</taxon>
        <taxon>Jezberella</taxon>
    </lineage>
</organism>
<protein>
    <submittedName>
        <fullName evidence="5">TRAP-type C4-dicarboxylate transport system substrate-binding protein</fullName>
    </submittedName>
</protein>
<dbReference type="Proteomes" id="UP000238308">
    <property type="component" value="Unassembled WGS sequence"/>
</dbReference>
<feature type="chain" id="PRO_5015473781" evidence="4">
    <location>
        <begin position="30"/>
        <end position="344"/>
    </location>
</feature>
<evidence type="ECO:0000256" key="2">
    <source>
        <dbReference type="ARBA" id="ARBA00022448"/>
    </source>
</evidence>
<keyword evidence="3 4" id="KW-0732">Signal</keyword>